<dbReference type="InterPro" id="IPR040026">
    <property type="entry name" value="FliD"/>
</dbReference>
<comment type="subunit">
    <text evidence="2 5">Homopentamer.</text>
</comment>
<evidence type="ECO:0000256" key="3">
    <source>
        <dbReference type="ARBA" id="ARBA00023054"/>
    </source>
</evidence>
<name>A0ABW9W1S8_9BURK</name>
<dbReference type="InterPro" id="IPR003481">
    <property type="entry name" value="FliD_N"/>
</dbReference>
<feature type="domain" description="Flagellar hook-associated protein 2 C-terminal" evidence="7">
    <location>
        <begin position="233"/>
        <end position="435"/>
    </location>
</feature>
<evidence type="ECO:0000256" key="1">
    <source>
        <dbReference type="ARBA" id="ARBA00009764"/>
    </source>
</evidence>
<keyword evidence="8" id="KW-0282">Flagellum</keyword>
<keyword evidence="3" id="KW-0175">Coiled coil</keyword>
<comment type="function">
    <text evidence="5">Required for morphogenesis and for the elongation of the flagellar filament by facilitating polymerization of the flagellin monomers at the tip of growing filament. Forms a capping structure, which prevents flagellin subunits (transported through the central channel of the flagellum) from leaking out without polymerization at the distal end.</text>
</comment>
<comment type="caution">
    <text evidence="8">The sequence shown here is derived from an EMBL/GenBank/DDBJ whole genome shotgun (WGS) entry which is preliminary data.</text>
</comment>
<sequence length="461" mass="46026">MTTISNTTSSTSSGVSTDVYNRVAQTMAPASAAANKVNASITKDQTKLSALGQLQSALSNFQQLVAGLTGDGLSTSAASSAKSVLTATSTGSAKAGTYAVDVKQLAQGQFLTSDDFATDANGKIGTGATTTVKIDFGTAGGDKGFVANAALTSKSVTIDASNNTPDGIAAAFKAAGVDVSVVKGKNGEYSLSIAGDSGAANSMRISVSGDATLKNLLAYDPTGTQKLTQTSAAQDAILTVDGGKEIKSATNTIKDTAIAGATLNLVTAGKSDVTVAAGASQISDNLKSFVTAYNDLNAKMQKLQKGDLKSDTALNQAANQLSQILKTGGGSVSVTKLAAAGLSQDKDGNLVLDDKKLQAALTTDSSAVAKLFTTSDGRGIADLLSAKAGSLSSTSSVLNKETSLVTNEIKSLTAKKASMTKALTAQANALAALYTAQAQTGSGSALNGTSTGTGTLFDMLG</sequence>
<comment type="subcellular location">
    <subcellularLocation>
        <location evidence="5">Secreted</location>
    </subcellularLocation>
    <subcellularLocation>
        <location evidence="5">Bacterial flagellum</location>
    </subcellularLocation>
</comment>
<dbReference type="EMBL" id="WWCT01000012">
    <property type="protein sequence ID" value="MYN27820.1"/>
    <property type="molecule type" value="Genomic_DNA"/>
</dbReference>
<evidence type="ECO:0000256" key="4">
    <source>
        <dbReference type="ARBA" id="ARBA00023143"/>
    </source>
</evidence>
<evidence type="ECO:0000256" key="2">
    <source>
        <dbReference type="ARBA" id="ARBA00011255"/>
    </source>
</evidence>
<evidence type="ECO:0000313" key="8">
    <source>
        <dbReference type="EMBL" id="MYN27820.1"/>
    </source>
</evidence>
<dbReference type="PANTHER" id="PTHR30288">
    <property type="entry name" value="FLAGELLAR CAP/ASSEMBLY PROTEIN FLID"/>
    <property type="match status" value="1"/>
</dbReference>
<keyword evidence="5" id="KW-0964">Secreted</keyword>
<dbReference type="RefSeq" id="WP_161055716.1">
    <property type="nucleotide sequence ID" value="NZ_WWCT01000012.1"/>
</dbReference>
<dbReference type="InterPro" id="IPR010809">
    <property type="entry name" value="FliD_C"/>
</dbReference>
<reference evidence="8 9" key="1">
    <citation type="submission" date="2019-12" db="EMBL/GenBank/DDBJ databases">
        <title>Novel species isolated from a subtropical stream in China.</title>
        <authorList>
            <person name="Lu H."/>
        </authorList>
    </citation>
    <scope>NUCLEOTIDE SEQUENCE [LARGE SCALE GENOMIC DNA]</scope>
    <source>
        <strain evidence="8 9">CY42W</strain>
    </source>
</reference>
<accession>A0ABW9W1S8</accession>
<keyword evidence="8" id="KW-0966">Cell projection</keyword>
<evidence type="ECO:0000259" key="6">
    <source>
        <dbReference type="Pfam" id="PF02465"/>
    </source>
</evidence>
<protein>
    <recommendedName>
        <fullName evidence="5">Flagellar hook-associated protein 2</fullName>
        <shortName evidence="5">HAP2</shortName>
    </recommendedName>
    <alternativeName>
        <fullName evidence="5">Flagellar cap protein</fullName>
    </alternativeName>
</protein>
<gene>
    <name evidence="8" type="primary">fliD</name>
    <name evidence="8" type="ORF">GTP69_15495</name>
</gene>
<evidence type="ECO:0000259" key="7">
    <source>
        <dbReference type="Pfam" id="PF07195"/>
    </source>
</evidence>
<keyword evidence="8" id="KW-0969">Cilium</keyword>
<evidence type="ECO:0000256" key="5">
    <source>
        <dbReference type="RuleBase" id="RU362066"/>
    </source>
</evidence>
<dbReference type="PANTHER" id="PTHR30288:SF0">
    <property type="entry name" value="FLAGELLAR HOOK-ASSOCIATED PROTEIN 2"/>
    <property type="match status" value="1"/>
</dbReference>
<dbReference type="Pfam" id="PF07195">
    <property type="entry name" value="FliD_C"/>
    <property type="match status" value="1"/>
</dbReference>
<proteinExistence type="inferred from homology"/>
<comment type="similarity">
    <text evidence="1 5">Belongs to the FliD family.</text>
</comment>
<feature type="domain" description="Flagellar hook-associated protein 2 N-terminal" evidence="6">
    <location>
        <begin position="17"/>
        <end position="109"/>
    </location>
</feature>
<keyword evidence="9" id="KW-1185">Reference proteome</keyword>
<keyword evidence="4 5" id="KW-0975">Bacterial flagellum</keyword>
<organism evidence="8 9">
    <name type="scientific">Duganella levis</name>
    <dbReference type="NCBI Taxonomy" id="2692169"/>
    <lineage>
        <taxon>Bacteria</taxon>
        <taxon>Pseudomonadati</taxon>
        <taxon>Pseudomonadota</taxon>
        <taxon>Betaproteobacteria</taxon>
        <taxon>Burkholderiales</taxon>
        <taxon>Oxalobacteraceae</taxon>
        <taxon>Telluria group</taxon>
        <taxon>Duganella</taxon>
    </lineage>
</organism>
<evidence type="ECO:0000313" key="9">
    <source>
        <dbReference type="Proteomes" id="UP000642144"/>
    </source>
</evidence>
<dbReference type="Pfam" id="PF02465">
    <property type="entry name" value="FliD_N"/>
    <property type="match status" value="1"/>
</dbReference>
<dbReference type="Proteomes" id="UP000642144">
    <property type="component" value="Unassembled WGS sequence"/>
</dbReference>